<dbReference type="Pfam" id="PF13561">
    <property type="entry name" value="adh_short_C2"/>
    <property type="match status" value="1"/>
</dbReference>
<dbReference type="EMBL" id="HBEF01017969">
    <property type="protein sequence ID" value="CAD8338999.1"/>
    <property type="molecule type" value="Transcribed_RNA"/>
</dbReference>
<evidence type="ECO:0000256" key="1">
    <source>
        <dbReference type="ARBA" id="ARBA00006484"/>
    </source>
</evidence>
<dbReference type="InterPro" id="IPR002347">
    <property type="entry name" value="SDR_fam"/>
</dbReference>
<dbReference type="AlphaFoldDB" id="A0A6T6H2J2"/>
<dbReference type="Gene3D" id="3.40.50.720">
    <property type="entry name" value="NAD(P)-binding Rossmann-like Domain"/>
    <property type="match status" value="1"/>
</dbReference>
<evidence type="ECO:0000313" key="4">
    <source>
        <dbReference type="EMBL" id="CAD8338999.1"/>
    </source>
</evidence>
<dbReference type="PANTHER" id="PTHR24321:SF8">
    <property type="entry name" value="ESTRADIOL 17-BETA-DEHYDROGENASE 8-RELATED"/>
    <property type="match status" value="1"/>
</dbReference>
<evidence type="ECO:0000313" key="3">
    <source>
        <dbReference type="EMBL" id="CAD8338998.1"/>
    </source>
</evidence>
<dbReference type="PRINTS" id="PR00080">
    <property type="entry name" value="SDRFAMILY"/>
</dbReference>
<name>A0A6T6H2J2_9STRA</name>
<evidence type="ECO:0000313" key="6">
    <source>
        <dbReference type="EMBL" id="CAD8339001.1"/>
    </source>
</evidence>
<evidence type="ECO:0000256" key="2">
    <source>
        <dbReference type="ARBA" id="ARBA00023002"/>
    </source>
</evidence>
<organism evidence="6">
    <name type="scientific">Craspedostauros australis</name>
    <dbReference type="NCBI Taxonomy" id="1486917"/>
    <lineage>
        <taxon>Eukaryota</taxon>
        <taxon>Sar</taxon>
        <taxon>Stramenopiles</taxon>
        <taxon>Ochrophyta</taxon>
        <taxon>Bacillariophyta</taxon>
        <taxon>Bacillariophyceae</taxon>
        <taxon>Bacillariophycidae</taxon>
        <taxon>Naviculales</taxon>
        <taxon>Naviculaceae</taxon>
        <taxon>Craspedostauros</taxon>
    </lineage>
</organism>
<reference evidence="6" key="1">
    <citation type="submission" date="2021-01" db="EMBL/GenBank/DDBJ databases">
        <authorList>
            <person name="Corre E."/>
            <person name="Pelletier E."/>
            <person name="Niang G."/>
            <person name="Scheremetjew M."/>
            <person name="Finn R."/>
            <person name="Kale V."/>
            <person name="Holt S."/>
            <person name="Cochrane G."/>
            <person name="Meng A."/>
            <person name="Brown T."/>
            <person name="Cohen L."/>
        </authorList>
    </citation>
    <scope>NUCLEOTIDE SEQUENCE</scope>
    <source>
        <strain evidence="6">CCMP3328</strain>
    </source>
</reference>
<comment type="similarity">
    <text evidence="1">Belongs to the short-chain dehydrogenases/reductases (SDR) family.</text>
</comment>
<dbReference type="FunFam" id="3.40.50.720:FF:000084">
    <property type="entry name" value="Short-chain dehydrogenase reductase"/>
    <property type="match status" value="1"/>
</dbReference>
<accession>A0A6T6H2J2</accession>
<dbReference type="EMBL" id="HBEF01017971">
    <property type="protein sequence ID" value="CAD8339000.1"/>
    <property type="molecule type" value="Transcribed_RNA"/>
</dbReference>
<gene>
    <name evidence="3" type="ORF">CAUS1442_LOCUS11131</name>
    <name evidence="4" type="ORF">CAUS1442_LOCUS11132</name>
    <name evidence="5" type="ORF">CAUS1442_LOCUS11133</name>
    <name evidence="6" type="ORF">CAUS1442_LOCUS11134</name>
</gene>
<proteinExistence type="inferred from homology"/>
<protein>
    <submittedName>
        <fullName evidence="6">Uncharacterized protein</fullName>
    </submittedName>
</protein>
<dbReference type="SUPFAM" id="SSF51735">
    <property type="entry name" value="NAD(P)-binding Rossmann-fold domains"/>
    <property type="match status" value="1"/>
</dbReference>
<dbReference type="InterPro" id="IPR036291">
    <property type="entry name" value="NAD(P)-bd_dom_sf"/>
</dbReference>
<dbReference type="EMBL" id="HBEF01017972">
    <property type="protein sequence ID" value="CAD8339001.1"/>
    <property type="molecule type" value="Transcribed_RNA"/>
</dbReference>
<dbReference type="CDD" id="cd05233">
    <property type="entry name" value="SDR_c"/>
    <property type="match status" value="1"/>
</dbReference>
<keyword evidence="2" id="KW-0560">Oxidoreductase</keyword>
<evidence type="ECO:0000313" key="5">
    <source>
        <dbReference type="EMBL" id="CAD8339000.1"/>
    </source>
</evidence>
<sequence length="300" mass="32220">MTDAAERIKADQPRPFLKDPSFDNQTIVITGAGGQFGREGCQYFYRQGCNVVALDNNTKALEETKASIDDGNNDARFISITCDVTSEESVDGAIQQAVDKFPSGIHFLWNNAGYQGQIAPTLDYPVDDFRRVLDINVTGMFMVLQRVARQMTKQQAQQGQQGQQSSYAIVNTASVAGLRGTPAMIAYASSKAAVLAMTVSSSKDLAPHGIRVNAISPALIGPGYMWDRQNELHADCASPYFANDAATVARNKISGVPMKRLGSIAEVVQSVSYLLSPLQSSYTTGTNVVVDGGMSSGLKC</sequence>
<dbReference type="PRINTS" id="PR00081">
    <property type="entry name" value="GDHRDH"/>
</dbReference>
<dbReference type="EMBL" id="HBEF01017968">
    <property type="protein sequence ID" value="CAD8338998.1"/>
    <property type="molecule type" value="Transcribed_RNA"/>
</dbReference>
<dbReference type="GO" id="GO:0016491">
    <property type="term" value="F:oxidoreductase activity"/>
    <property type="evidence" value="ECO:0007669"/>
    <property type="project" value="UniProtKB-KW"/>
</dbReference>
<dbReference type="PANTHER" id="PTHR24321">
    <property type="entry name" value="DEHYDROGENASES, SHORT CHAIN"/>
    <property type="match status" value="1"/>
</dbReference>